<dbReference type="Proteomes" id="UP000593580">
    <property type="component" value="Chromosome"/>
</dbReference>
<dbReference type="Pfam" id="PF00015">
    <property type="entry name" value="MCPsignal"/>
    <property type="match status" value="1"/>
</dbReference>
<evidence type="ECO:0000256" key="3">
    <source>
        <dbReference type="SAM" id="Phobius"/>
    </source>
</evidence>
<accession>A0A7M1B9U7</accession>
<reference evidence="5 6" key="1">
    <citation type="submission" date="2019-07" db="EMBL/GenBank/DDBJ databases">
        <title>Sulfurimonas paralvinellae sp. nov., a novel mesophilic, hydrogen- and sulfur-oxidizing chemolithoautotroph within the Epsilonproteo- bacteria isolated from a deep-sea hydrothermal vent polychaete nest, reclassification of Thiomicrospira denitrificans as Sulfurimonas denitrificans comb. nov. and emended description of the genus Sulfurimonas.</title>
        <authorList>
            <person name="Wang S."/>
            <person name="Jiang L."/>
            <person name="Shao Z."/>
        </authorList>
    </citation>
    <scope>NUCLEOTIDE SEQUENCE [LARGE SCALE GENOMIC DNA]</scope>
    <source>
        <strain evidence="5 6">GO25</strain>
    </source>
</reference>
<dbReference type="AlphaFoldDB" id="A0A7M1B9U7"/>
<evidence type="ECO:0000259" key="4">
    <source>
        <dbReference type="PROSITE" id="PS50111"/>
    </source>
</evidence>
<dbReference type="KEGG" id="spal:FM071_08050"/>
<keyword evidence="3" id="KW-0472">Membrane</keyword>
<keyword evidence="6" id="KW-1185">Reference proteome</keyword>
<evidence type="ECO:0000256" key="1">
    <source>
        <dbReference type="ARBA" id="ARBA00023224"/>
    </source>
</evidence>
<dbReference type="GO" id="GO:0016020">
    <property type="term" value="C:membrane"/>
    <property type="evidence" value="ECO:0007669"/>
    <property type="project" value="InterPro"/>
</dbReference>
<name>A0A7M1B9U7_9BACT</name>
<dbReference type="InterPro" id="IPR013587">
    <property type="entry name" value="Nitrate/nitrite_sensing"/>
</dbReference>
<keyword evidence="3" id="KW-0812">Transmembrane</keyword>
<gene>
    <name evidence="5" type="ORF">FM071_08050</name>
</gene>
<dbReference type="Gene3D" id="6.10.340.10">
    <property type="match status" value="1"/>
</dbReference>
<dbReference type="GO" id="GO:0007165">
    <property type="term" value="P:signal transduction"/>
    <property type="evidence" value="ECO:0007669"/>
    <property type="project" value="UniProtKB-KW"/>
</dbReference>
<dbReference type="Pfam" id="PF08376">
    <property type="entry name" value="NIT"/>
    <property type="match status" value="1"/>
</dbReference>
<keyword evidence="3" id="KW-1133">Transmembrane helix</keyword>
<evidence type="ECO:0000256" key="2">
    <source>
        <dbReference type="PROSITE-ProRule" id="PRU00284"/>
    </source>
</evidence>
<dbReference type="SMART" id="SM00283">
    <property type="entry name" value="MA"/>
    <property type="match status" value="1"/>
</dbReference>
<protein>
    <submittedName>
        <fullName evidence="5">Chemotaxis protein</fullName>
    </submittedName>
</protein>
<evidence type="ECO:0000313" key="5">
    <source>
        <dbReference type="EMBL" id="QOP46246.1"/>
    </source>
</evidence>
<organism evidence="5 6">
    <name type="scientific">Sulfurimonas paralvinellae</name>
    <dbReference type="NCBI Taxonomy" id="317658"/>
    <lineage>
        <taxon>Bacteria</taxon>
        <taxon>Pseudomonadati</taxon>
        <taxon>Campylobacterota</taxon>
        <taxon>Epsilonproteobacteria</taxon>
        <taxon>Campylobacterales</taxon>
        <taxon>Sulfurimonadaceae</taxon>
        <taxon>Sulfurimonas</taxon>
    </lineage>
</organism>
<dbReference type="PROSITE" id="PS50111">
    <property type="entry name" value="CHEMOTAXIS_TRANSDUC_2"/>
    <property type="match status" value="1"/>
</dbReference>
<dbReference type="PANTHER" id="PTHR32089:SF112">
    <property type="entry name" value="LYSOZYME-LIKE PROTEIN-RELATED"/>
    <property type="match status" value="1"/>
</dbReference>
<evidence type="ECO:0000313" key="6">
    <source>
        <dbReference type="Proteomes" id="UP000593580"/>
    </source>
</evidence>
<keyword evidence="1 2" id="KW-0807">Transducer</keyword>
<sequence length="746" mass="83641">MRNLTIRQRLIVLSLSVLAVILAYASVLSYESWNEYSDQKRTKSIVALSVKMSAVLHELQKERGASAGFLGSKGKKFSDILPQQQQTTDIKIAALKKFYNTHKNSYSEYVKREIDFDAIASMRTKVNSLSIPVSGAVSFYTGLNKKIIDTISEFSIEPKDREVRNDFNSLVLFISAKERAGIERAVLSAVFAKDRFNRATSAKFASLVSQQKTLLNLFLHVSTKHINDLYKKASSDPSFAEVEKIRQLAFSKESEFGIDPIYWFKTITKKINKLKWLEDEISKDINNLAASKASGALRKMLFLIISSLFILGFVIYISLSVTKGITGAIDRFKMLITKVTEGDLNVVVNRRKTVRNEMDEITVLLQSLVTIMKTLTERINTSVHKASAGDFSYELKDEGLSGDFSEAIHMVKSGIDAMKDANEKQKVISFNSSVLSINNVGDGLKLIQGEIANVIDELGDVHRNTQKTSSQSSESMQQVEAILSKLQSLVEHINDSNVSIEDLNEKTNEITSVVDLIKDIAEQTNLLALNAAIEAARAGEHGRGFAVVADEVRKLAERTQKATSEITISINSMKQEASTVLDKSEAMTLLAEESSDSVEAFNATMSELNDDAGLMADVVEDMENRVFVVLAKIDHIIFKSDAYNTIVNVDTQKEFTRHTECRLGKWYTTTGKERFGTTKAFKEMEEPHKHVHDDVYHNLDFLKPVDTRLEHEDEIVANFKDMEAQSYLLFSKLDEMVSEKAKIHHK</sequence>
<dbReference type="Gene3D" id="1.10.287.950">
    <property type="entry name" value="Methyl-accepting chemotaxis protein"/>
    <property type="match status" value="1"/>
</dbReference>
<dbReference type="PANTHER" id="PTHR32089">
    <property type="entry name" value="METHYL-ACCEPTING CHEMOTAXIS PROTEIN MCPB"/>
    <property type="match status" value="1"/>
</dbReference>
<dbReference type="InterPro" id="IPR025991">
    <property type="entry name" value="Chemoreceptor_zinc-bind_dom"/>
</dbReference>
<dbReference type="Pfam" id="PF13682">
    <property type="entry name" value="CZB"/>
    <property type="match status" value="1"/>
</dbReference>
<feature type="domain" description="Methyl-accepting transducer" evidence="4">
    <location>
        <begin position="436"/>
        <end position="623"/>
    </location>
</feature>
<feature type="transmembrane region" description="Helical" evidence="3">
    <location>
        <begin position="300"/>
        <end position="319"/>
    </location>
</feature>
<dbReference type="EMBL" id="CP041406">
    <property type="protein sequence ID" value="QOP46246.1"/>
    <property type="molecule type" value="Genomic_DNA"/>
</dbReference>
<proteinExistence type="predicted"/>
<dbReference type="InterPro" id="IPR004089">
    <property type="entry name" value="MCPsignal_dom"/>
</dbReference>
<dbReference type="SUPFAM" id="SSF58104">
    <property type="entry name" value="Methyl-accepting chemotaxis protein (MCP) signaling domain"/>
    <property type="match status" value="1"/>
</dbReference>